<dbReference type="CDD" id="cd00146">
    <property type="entry name" value="PKD"/>
    <property type="match status" value="2"/>
</dbReference>
<evidence type="ECO:0000259" key="2">
    <source>
        <dbReference type="PROSITE" id="PS50093"/>
    </source>
</evidence>
<keyword evidence="1" id="KW-0812">Transmembrane</keyword>
<name>A0A0W8EF00_9ZZZZ</name>
<accession>A0A0W8EF00</accession>
<dbReference type="InterPro" id="IPR000601">
    <property type="entry name" value="PKD_dom"/>
</dbReference>
<keyword evidence="1" id="KW-0472">Membrane</keyword>
<reference evidence="3" key="1">
    <citation type="journal article" date="2015" name="Proc. Natl. Acad. Sci. U.S.A.">
        <title>Networks of energetic and metabolic interactions define dynamics in microbial communities.</title>
        <authorList>
            <person name="Embree M."/>
            <person name="Liu J.K."/>
            <person name="Al-Bassam M.M."/>
            <person name="Zengler K."/>
        </authorList>
    </citation>
    <scope>NUCLEOTIDE SEQUENCE</scope>
</reference>
<dbReference type="PROSITE" id="PS50093">
    <property type="entry name" value="PKD"/>
    <property type="match status" value="2"/>
</dbReference>
<dbReference type="SMART" id="SM00089">
    <property type="entry name" value="PKD"/>
    <property type="match status" value="2"/>
</dbReference>
<feature type="domain" description="PKD" evidence="2">
    <location>
        <begin position="169"/>
        <end position="252"/>
    </location>
</feature>
<keyword evidence="1" id="KW-1133">Transmembrane helix</keyword>
<dbReference type="SUPFAM" id="SSF49299">
    <property type="entry name" value="PKD domain"/>
    <property type="match status" value="2"/>
</dbReference>
<dbReference type="PANTHER" id="PTHR36842:SF1">
    <property type="entry name" value="PROTEIN TOLB"/>
    <property type="match status" value="1"/>
</dbReference>
<sequence>MENESGLSRTIIFALVLAVVIIVVAAIIILFVFPPAPATIPSFQANIERSGSVVYLYHDGGDALPKAKTVFRINGGEVPSDTITFLHGQDWPWTTGETVRIQAAALTPELVEILYLDETAPVVLFSTRFTGTPVPTPVSDTPIVPITPSATVTVATPGETPGIPEAQPPIARYSAEPIDGPAPLMVRFTDTSGGSPESWLWSFGDGESSTSQHPVHVYQEPGVYPVSLTVRNPYGTNTLSEEGAIAVGMTPAAGFSAAPREGTAPLSVRFTDLSRGSPDQWSWNFGDGSGASEKDPAHMYLEPGDYSVSLTVSSQFGSNTRIQSNYIRITAPRMTEVSLFGSRTGSLLPGGYLQFVVTGTGGPIKIAGSEYPIRTGDLVQLFPDNVNTGEIDVNERGLTRFSFSNVRLFVNGELRRTGTVSDVTIAGISGVQSTFTISVPEGDADTLLFADGAKIHNRELAAITITGLIPDRAGSMYLSQKTGDLTYRGGASGLSVGEQ</sequence>
<feature type="transmembrane region" description="Helical" evidence="1">
    <location>
        <begin position="12"/>
        <end position="33"/>
    </location>
</feature>
<evidence type="ECO:0000256" key="1">
    <source>
        <dbReference type="SAM" id="Phobius"/>
    </source>
</evidence>
<organism evidence="3">
    <name type="scientific">hydrocarbon metagenome</name>
    <dbReference type="NCBI Taxonomy" id="938273"/>
    <lineage>
        <taxon>unclassified sequences</taxon>
        <taxon>metagenomes</taxon>
        <taxon>ecological metagenomes</taxon>
    </lineage>
</organism>
<dbReference type="PANTHER" id="PTHR36842">
    <property type="entry name" value="PROTEIN TOLB HOMOLOG"/>
    <property type="match status" value="1"/>
</dbReference>
<dbReference type="Gene3D" id="2.60.40.10">
    <property type="entry name" value="Immunoglobulins"/>
    <property type="match status" value="2"/>
</dbReference>
<proteinExistence type="predicted"/>
<evidence type="ECO:0000313" key="3">
    <source>
        <dbReference type="EMBL" id="KUG07170.1"/>
    </source>
</evidence>
<gene>
    <name evidence="3" type="ORF">ASZ90_016740</name>
</gene>
<protein>
    <recommendedName>
        <fullName evidence="2">PKD domain-containing protein</fullName>
    </recommendedName>
</protein>
<feature type="domain" description="PKD" evidence="2">
    <location>
        <begin position="251"/>
        <end position="334"/>
    </location>
</feature>
<dbReference type="AlphaFoldDB" id="A0A0W8EF00"/>
<comment type="caution">
    <text evidence="3">The sequence shown here is derived from an EMBL/GenBank/DDBJ whole genome shotgun (WGS) entry which is preliminary data.</text>
</comment>
<dbReference type="InterPro" id="IPR035986">
    <property type="entry name" value="PKD_dom_sf"/>
</dbReference>
<dbReference type="EMBL" id="LNQE01001763">
    <property type="protein sequence ID" value="KUG07170.1"/>
    <property type="molecule type" value="Genomic_DNA"/>
</dbReference>
<dbReference type="InterPro" id="IPR013783">
    <property type="entry name" value="Ig-like_fold"/>
</dbReference>
<dbReference type="FunFam" id="2.60.40.10:FF:000270">
    <property type="entry name" value="Cell surface protein"/>
    <property type="match status" value="2"/>
</dbReference>
<dbReference type="InterPro" id="IPR022409">
    <property type="entry name" value="PKD/Chitinase_dom"/>
</dbReference>
<dbReference type="Pfam" id="PF18911">
    <property type="entry name" value="PKD_4"/>
    <property type="match status" value="2"/>
</dbReference>